<reference evidence="1 2" key="1">
    <citation type="submission" date="2024-02" db="EMBL/GenBank/DDBJ databases">
        <authorList>
            <person name="Vignale AGUSTIN F."/>
            <person name="Sosa J E."/>
            <person name="Modenutti C."/>
        </authorList>
    </citation>
    <scope>NUCLEOTIDE SEQUENCE [LARGE SCALE GENOMIC DNA]</scope>
</reference>
<gene>
    <name evidence="1" type="ORF">ILEXP_LOCUS55884</name>
</gene>
<proteinExistence type="predicted"/>
<protein>
    <submittedName>
        <fullName evidence="1">Uncharacterized protein</fullName>
    </submittedName>
</protein>
<evidence type="ECO:0000313" key="2">
    <source>
        <dbReference type="Proteomes" id="UP001642360"/>
    </source>
</evidence>
<organism evidence="1 2">
    <name type="scientific">Ilex paraguariensis</name>
    <name type="common">yerba mate</name>
    <dbReference type="NCBI Taxonomy" id="185542"/>
    <lineage>
        <taxon>Eukaryota</taxon>
        <taxon>Viridiplantae</taxon>
        <taxon>Streptophyta</taxon>
        <taxon>Embryophyta</taxon>
        <taxon>Tracheophyta</taxon>
        <taxon>Spermatophyta</taxon>
        <taxon>Magnoliopsida</taxon>
        <taxon>eudicotyledons</taxon>
        <taxon>Gunneridae</taxon>
        <taxon>Pentapetalae</taxon>
        <taxon>asterids</taxon>
        <taxon>campanulids</taxon>
        <taxon>Aquifoliales</taxon>
        <taxon>Aquifoliaceae</taxon>
        <taxon>Ilex</taxon>
    </lineage>
</organism>
<evidence type="ECO:0000313" key="1">
    <source>
        <dbReference type="EMBL" id="CAK9185482.1"/>
    </source>
</evidence>
<dbReference type="EMBL" id="CAUOFW020009324">
    <property type="protein sequence ID" value="CAK9185482.1"/>
    <property type="molecule type" value="Genomic_DNA"/>
</dbReference>
<accession>A0ABC8UXS4</accession>
<keyword evidence="2" id="KW-1185">Reference proteome</keyword>
<dbReference type="Proteomes" id="UP001642360">
    <property type="component" value="Unassembled WGS sequence"/>
</dbReference>
<name>A0ABC8UXS4_9AQUA</name>
<dbReference type="AlphaFoldDB" id="A0ABC8UXS4"/>
<comment type="caution">
    <text evidence="1">The sequence shown here is derived from an EMBL/GenBank/DDBJ whole genome shotgun (WGS) entry which is preliminary data.</text>
</comment>
<sequence>MGFNCKLCPQSQNDGLCNKNPQSTKSIRKFRIKKKKKNLLKSTHTKEFILFYSFGIEACASIPSNGSEA</sequence>